<dbReference type="Proteomes" id="UP000186308">
    <property type="component" value="Unassembled WGS sequence"/>
</dbReference>
<accession>A0A8G2CNU8</accession>
<dbReference type="AlphaFoldDB" id="A0A8G2CNU8"/>
<evidence type="ECO:0000313" key="3">
    <source>
        <dbReference type="Proteomes" id="UP000186308"/>
    </source>
</evidence>
<dbReference type="PANTHER" id="PTHR36573:SF1">
    <property type="entry name" value="INTERMEMBRANE PHOSPHOLIPID TRANSPORT SYSTEM BINDING PROTEIN MLAC"/>
    <property type="match status" value="1"/>
</dbReference>
<organism evidence="2 3">
    <name type="scientific">Acidiphilium rubrum</name>
    <dbReference type="NCBI Taxonomy" id="526"/>
    <lineage>
        <taxon>Bacteria</taxon>
        <taxon>Pseudomonadati</taxon>
        <taxon>Pseudomonadota</taxon>
        <taxon>Alphaproteobacteria</taxon>
        <taxon>Acetobacterales</taxon>
        <taxon>Acidocellaceae</taxon>
        <taxon>Acidiphilium</taxon>
    </lineage>
</organism>
<protein>
    <submittedName>
        <fullName evidence="2">Phospholipid transport system substrate-binding protein</fullName>
    </submittedName>
</protein>
<evidence type="ECO:0000313" key="2">
    <source>
        <dbReference type="EMBL" id="SIR50570.1"/>
    </source>
</evidence>
<dbReference type="InterPro" id="IPR042245">
    <property type="entry name" value="Tgt2/MlaC_sf"/>
</dbReference>
<dbReference type="OrthoDB" id="8099120at2"/>
<proteinExistence type="predicted"/>
<dbReference type="Pfam" id="PF05494">
    <property type="entry name" value="MlaC"/>
    <property type="match status" value="1"/>
</dbReference>
<dbReference type="RefSeq" id="WP_029313823.1">
    <property type="nucleotide sequence ID" value="NZ_FTNE01000042.1"/>
</dbReference>
<dbReference type="EMBL" id="FTNE01000042">
    <property type="protein sequence ID" value="SIR50570.1"/>
    <property type="molecule type" value="Genomic_DNA"/>
</dbReference>
<feature type="chain" id="PRO_5034323630" evidence="1">
    <location>
        <begin position="21"/>
        <end position="211"/>
    </location>
</feature>
<sequence>MAAYSRRVLLGAFAVMPALALSPIVAGTAFAAAPSAATAKTFINDSGQKLVSIINGPGSTSQKSADLRSLVNNIVAVDQIGKFVLGRYYRVATPAQRSEYMQLFHQTLAYNITTQIRAYKGVTFTTGRVTSGPEGEMVSTEVSRQGQAPAHVQWVVDTVGGQPKIVDVVVEGTSLRVTERSDYSSVINDHGGQVQALLSAMKQQLARMQAG</sequence>
<comment type="caution">
    <text evidence="2">The sequence shown here is derived from an EMBL/GenBank/DDBJ whole genome shotgun (WGS) entry which is preliminary data.</text>
</comment>
<gene>
    <name evidence="2" type="ORF">SAMN05421828_14212</name>
</gene>
<feature type="signal peptide" evidence="1">
    <location>
        <begin position="1"/>
        <end position="20"/>
    </location>
</feature>
<reference evidence="2 3" key="1">
    <citation type="submission" date="2017-01" db="EMBL/GenBank/DDBJ databases">
        <authorList>
            <person name="Varghese N."/>
            <person name="Submissions S."/>
        </authorList>
    </citation>
    <scope>NUCLEOTIDE SEQUENCE [LARGE SCALE GENOMIC DNA]</scope>
    <source>
        <strain evidence="2 3">ATCC 35905</strain>
    </source>
</reference>
<dbReference type="InterPro" id="IPR008869">
    <property type="entry name" value="MlaC/ttg2D"/>
</dbReference>
<evidence type="ECO:0000256" key="1">
    <source>
        <dbReference type="SAM" id="SignalP"/>
    </source>
</evidence>
<name>A0A8G2CNU8_ACIRU</name>
<dbReference type="PANTHER" id="PTHR36573">
    <property type="entry name" value="INTERMEMBRANE PHOSPHOLIPID TRANSPORT SYSTEM BINDING PROTEIN MLAC"/>
    <property type="match status" value="1"/>
</dbReference>
<dbReference type="Gene3D" id="3.10.450.710">
    <property type="entry name" value="Tgt2/MlaC"/>
    <property type="match status" value="1"/>
</dbReference>
<keyword evidence="3" id="KW-1185">Reference proteome</keyword>
<keyword evidence="1" id="KW-0732">Signal</keyword>